<evidence type="ECO:0000256" key="1">
    <source>
        <dbReference type="SAM" id="MobiDB-lite"/>
    </source>
</evidence>
<accession>A0A2T8IFX7</accession>
<dbReference type="EMBL" id="CM008051">
    <property type="protein sequence ID" value="PVH36567.1"/>
    <property type="molecule type" value="Genomic_DNA"/>
</dbReference>
<sequence length="108" mass="11550">MDGAASDSSGLRFFADRRGGTSGSGVRPSALASRAPDAVLRPALARPRRGVRAGTDRGEGPRVEGLRASPLTRRAGADRRAAARRGCGERRRQPVRIRFEMKCGWCCG</sequence>
<feature type="region of interest" description="Disordered" evidence="1">
    <location>
        <begin position="1"/>
        <end position="90"/>
    </location>
</feature>
<proteinExistence type="predicted"/>
<feature type="compositionally biased region" description="Low complexity" evidence="1">
    <location>
        <begin position="34"/>
        <end position="45"/>
    </location>
</feature>
<protein>
    <submittedName>
        <fullName evidence="2">Uncharacterized protein</fullName>
    </submittedName>
</protein>
<evidence type="ECO:0000313" key="2">
    <source>
        <dbReference type="EMBL" id="PVH36567.1"/>
    </source>
</evidence>
<gene>
    <name evidence="2" type="ORF">PAHAL_6G105300</name>
</gene>
<name>A0A2T8IFX7_9POAL</name>
<feature type="compositionally biased region" description="Basic and acidic residues" evidence="1">
    <location>
        <begin position="54"/>
        <end position="65"/>
    </location>
</feature>
<organism evidence="2">
    <name type="scientific">Panicum hallii</name>
    <dbReference type="NCBI Taxonomy" id="206008"/>
    <lineage>
        <taxon>Eukaryota</taxon>
        <taxon>Viridiplantae</taxon>
        <taxon>Streptophyta</taxon>
        <taxon>Embryophyta</taxon>
        <taxon>Tracheophyta</taxon>
        <taxon>Spermatophyta</taxon>
        <taxon>Magnoliopsida</taxon>
        <taxon>Liliopsida</taxon>
        <taxon>Poales</taxon>
        <taxon>Poaceae</taxon>
        <taxon>PACMAD clade</taxon>
        <taxon>Panicoideae</taxon>
        <taxon>Panicodae</taxon>
        <taxon>Paniceae</taxon>
        <taxon>Panicinae</taxon>
        <taxon>Panicum</taxon>
        <taxon>Panicum sect. Panicum</taxon>
    </lineage>
</organism>
<dbReference type="Proteomes" id="UP000243499">
    <property type="component" value="Chromosome 6"/>
</dbReference>
<feature type="compositionally biased region" description="Basic and acidic residues" evidence="1">
    <location>
        <begin position="75"/>
        <end position="90"/>
    </location>
</feature>
<reference evidence="2" key="1">
    <citation type="submission" date="2018-04" db="EMBL/GenBank/DDBJ databases">
        <title>WGS assembly of Panicum hallii.</title>
        <authorList>
            <person name="Lovell J."/>
            <person name="Jenkins J."/>
            <person name="Lowry D."/>
            <person name="Mamidi S."/>
            <person name="Sreedasyam A."/>
            <person name="Weng X."/>
            <person name="Barry K."/>
            <person name="Bonette J."/>
            <person name="Campitelli B."/>
            <person name="Daum C."/>
            <person name="Gordon S."/>
            <person name="Gould B."/>
            <person name="Lipzen A."/>
            <person name="Macqueen A."/>
            <person name="Palacio-Mejia J."/>
            <person name="Plott C."/>
            <person name="Shakirov E."/>
            <person name="Shu S."/>
            <person name="Yoshinaga Y."/>
            <person name="Zane M."/>
            <person name="Rokhsar D."/>
            <person name="Grimwood J."/>
            <person name="Schmutz J."/>
            <person name="Juenger T."/>
        </authorList>
    </citation>
    <scope>NUCLEOTIDE SEQUENCE [LARGE SCALE GENOMIC DNA]</scope>
    <source>
        <strain evidence="2">FIL2</strain>
    </source>
</reference>
<dbReference type="AlphaFoldDB" id="A0A2T8IFX7"/>
<dbReference type="Gramene" id="PVH36567">
    <property type="protein sequence ID" value="PVH36567"/>
    <property type="gene ID" value="PAHAL_6G105300"/>
</dbReference>